<sequence length="288" mass="32114">MTLTVTPTDASCGAVVSGVDITRPLSADLAAELRAHWLEHKVLVFPQQRMSNTDLERFSLAFGEPGEDPFFGHIDGHEHICAIQRLADEKAPVFAEIFHSDWSFMDIPPAGTVLFGINIPPVGGDTLFADQVAAYENLPDSLRERVEGLTAIHSAELGYAPDGVYGFSEENKTRSMKILPSEKAREKREHPLVTTHRETGKKALFSSLAYIQGFVGMEQEEAASLLVELYAHQTRDEFVYRHPWQKDMLVMWDNRSLLHSATGGYDGYDRLLHRTTIADTGGHQYQSA</sequence>
<dbReference type="InterPro" id="IPR003819">
    <property type="entry name" value="TauD/TfdA-like"/>
</dbReference>
<evidence type="ECO:0000256" key="4">
    <source>
        <dbReference type="ARBA" id="ARBA00023002"/>
    </source>
</evidence>
<dbReference type="GO" id="GO:0005737">
    <property type="term" value="C:cytoplasm"/>
    <property type="evidence" value="ECO:0007669"/>
    <property type="project" value="TreeGrafter"/>
</dbReference>
<proteinExistence type="inferred from homology"/>
<dbReference type="PANTHER" id="PTHR30468">
    <property type="entry name" value="ALPHA-KETOGLUTARATE-DEPENDENT SULFONATE DIOXYGENASE"/>
    <property type="match status" value="1"/>
</dbReference>
<evidence type="ECO:0000256" key="2">
    <source>
        <dbReference type="ARBA" id="ARBA00022723"/>
    </source>
</evidence>
<evidence type="ECO:0000256" key="5">
    <source>
        <dbReference type="ARBA" id="ARBA00023004"/>
    </source>
</evidence>
<dbReference type="AlphaFoldDB" id="A0A3L7DY24"/>
<dbReference type="Pfam" id="PF02668">
    <property type="entry name" value="TauD"/>
    <property type="match status" value="1"/>
</dbReference>
<reference evidence="7 8" key="1">
    <citation type="submission" date="2018-07" db="EMBL/GenBank/DDBJ databases">
        <title>Halioglobus sp. genome submission.</title>
        <authorList>
            <person name="Ye M.-Q."/>
            <person name="Du Z.-J."/>
        </authorList>
    </citation>
    <scope>NUCLEOTIDE SEQUENCE [LARGE SCALE GENOMIC DNA]</scope>
    <source>
        <strain evidence="7 8">U0301</strain>
    </source>
</reference>
<dbReference type="OrthoDB" id="581608at2"/>
<keyword evidence="2" id="KW-0479">Metal-binding</keyword>
<dbReference type="GO" id="GO:0000908">
    <property type="term" value="F:taurine dioxygenase activity"/>
    <property type="evidence" value="ECO:0007669"/>
    <property type="project" value="TreeGrafter"/>
</dbReference>
<name>A0A3L7DY24_9GAMM</name>
<evidence type="ECO:0000259" key="6">
    <source>
        <dbReference type="Pfam" id="PF02668"/>
    </source>
</evidence>
<dbReference type="Proteomes" id="UP000265509">
    <property type="component" value="Unassembled WGS sequence"/>
</dbReference>
<evidence type="ECO:0000256" key="1">
    <source>
        <dbReference type="ARBA" id="ARBA00005896"/>
    </source>
</evidence>
<dbReference type="Gene3D" id="3.60.130.10">
    <property type="entry name" value="Clavaminate synthase-like"/>
    <property type="match status" value="1"/>
</dbReference>
<feature type="domain" description="TauD/TfdA-like" evidence="6">
    <location>
        <begin position="6"/>
        <end position="276"/>
    </location>
</feature>
<keyword evidence="3 7" id="KW-0223">Dioxygenase</keyword>
<gene>
    <name evidence="7" type="ORF">DWB85_07720</name>
</gene>
<keyword evidence="8" id="KW-1185">Reference proteome</keyword>
<dbReference type="InterPro" id="IPR051323">
    <property type="entry name" value="AtsK-like"/>
</dbReference>
<evidence type="ECO:0000313" key="8">
    <source>
        <dbReference type="Proteomes" id="UP000265509"/>
    </source>
</evidence>
<organism evidence="7 8">
    <name type="scientific">Seongchinamella sediminis</name>
    <dbReference type="NCBI Taxonomy" id="2283635"/>
    <lineage>
        <taxon>Bacteria</taxon>
        <taxon>Pseudomonadati</taxon>
        <taxon>Pseudomonadota</taxon>
        <taxon>Gammaproteobacteria</taxon>
        <taxon>Cellvibrionales</taxon>
        <taxon>Halieaceae</taxon>
        <taxon>Seongchinamella</taxon>
    </lineage>
</organism>
<dbReference type="GO" id="GO:0046872">
    <property type="term" value="F:metal ion binding"/>
    <property type="evidence" value="ECO:0007669"/>
    <property type="project" value="UniProtKB-KW"/>
</dbReference>
<dbReference type="SUPFAM" id="SSF51197">
    <property type="entry name" value="Clavaminate synthase-like"/>
    <property type="match status" value="1"/>
</dbReference>
<comment type="caution">
    <text evidence="7">The sequence shown here is derived from an EMBL/GenBank/DDBJ whole genome shotgun (WGS) entry which is preliminary data.</text>
</comment>
<dbReference type="RefSeq" id="WP_117953638.1">
    <property type="nucleotide sequence ID" value="NZ_QRAN01000006.1"/>
</dbReference>
<protein>
    <submittedName>
        <fullName evidence="7">TauD/TfdA family dioxygenase</fullName>
    </submittedName>
</protein>
<dbReference type="PANTHER" id="PTHR30468:SF1">
    <property type="entry name" value="ALPHA-KETOGLUTARATE-DEPENDENT SULFONATE DIOXYGENASE"/>
    <property type="match status" value="1"/>
</dbReference>
<comment type="similarity">
    <text evidence="1">Belongs to the TfdA dioxygenase family.</text>
</comment>
<keyword evidence="4" id="KW-0560">Oxidoreductase</keyword>
<accession>A0A3L7DY24</accession>
<dbReference type="InterPro" id="IPR042098">
    <property type="entry name" value="TauD-like_sf"/>
</dbReference>
<dbReference type="EMBL" id="QRAN01000006">
    <property type="protein sequence ID" value="RLQ22497.1"/>
    <property type="molecule type" value="Genomic_DNA"/>
</dbReference>
<evidence type="ECO:0000313" key="7">
    <source>
        <dbReference type="EMBL" id="RLQ22497.1"/>
    </source>
</evidence>
<dbReference type="GO" id="GO:0006790">
    <property type="term" value="P:sulfur compound metabolic process"/>
    <property type="evidence" value="ECO:0007669"/>
    <property type="project" value="TreeGrafter"/>
</dbReference>
<evidence type="ECO:0000256" key="3">
    <source>
        <dbReference type="ARBA" id="ARBA00022964"/>
    </source>
</evidence>
<keyword evidence="5" id="KW-0408">Iron</keyword>